<accession>A0ACC3SV85</accession>
<keyword evidence="2" id="KW-1185">Reference proteome</keyword>
<dbReference type="Proteomes" id="UP001433508">
    <property type="component" value="Unassembled WGS sequence"/>
</dbReference>
<comment type="caution">
    <text evidence="1">The sequence shown here is derived from an EMBL/GenBank/DDBJ whole genome shotgun (WGS) entry which is preliminary data.</text>
</comment>
<evidence type="ECO:0000313" key="1">
    <source>
        <dbReference type="EMBL" id="KAK9235281.1"/>
    </source>
</evidence>
<dbReference type="EMBL" id="MU971423">
    <property type="protein sequence ID" value="KAK9235281.1"/>
    <property type="molecule type" value="Genomic_DNA"/>
</dbReference>
<evidence type="ECO:0000313" key="2">
    <source>
        <dbReference type="Proteomes" id="UP001433508"/>
    </source>
</evidence>
<organism evidence="1 2">
    <name type="scientific">Lipomyces kononenkoae</name>
    <name type="common">Yeast</name>
    <dbReference type="NCBI Taxonomy" id="34357"/>
    <lineage>
        <taxon>Eukaryota</taxon>
        <taxon>Fungi</taxon>
        <taxon>Dikarya</taxon>
        <taxon>Ascomycota</taxon>
        <taxon>Saccharomycotina</taxon>
        <taxon>Lipomycetes</taxon>
        <taxon>Lipomycetales</taxon>
        <taxon>Lipomycetaceae</taxon>
        <taxon>Lipomyces</taxon>
    </lineage>
</organism>
<protein>
    <submittedName>
        <fullName evidence="1">Uncharacterized protein</fullName>
    </submittedName>
</protein>
<sequence>MELDEELESIASSLPEDWWNIPAELPEQATYAELDSLRERLLQQFYFYWVKVYLHLPFLVKSSTKSPNTTSRSICIQAARQILRRYRLLRSANQAGYCLFDCKTTDFASFAISIILLISIFHSGDTSMPQPNLDDDLGLIAAADGILQREELEKSCGLAAQCRKTLRILSGTQEGESSDYSMSSELRQVVIPYFGVVVRKPIAKRLAQMSTLPKASDSNQILETETYSSKSPMNGPSAADSVWSVDACSLEFVRHRSFDESVLDDHLGMGDLESLQNDPIPWWEAAAVGLDPGWGILN</sequence>
<name>A0ACC3SV85_LIPKO</name>
<gene>
    <name evidence="1" type="ORF">V1525DRAFT_421512</name>
</gene>
<proteinExistence type="predicted"/>
<reference evidence="2" key="1">
    <citation type="journal article" date="2024" name="Front. Bioeng. Biotechnol.">
        <title>Genome-scale model development and genomic sequencing of the oleaginous clade Lipomyces.</title>
        <authorList>
            <person name="Czajka J.J."/>
            <person name="Han Y."/>
            <person name="Kim J."/>
            <person name="Mondo S.J."/>
            <person name="Hofstad B.A."/>
            <person name="Robles A."/>
            <person name="Haridas S."/>
            <person name="Riley R."/>
            <person name="LaButti K."/>
            <person name="Pangilinan J."/>
            <person name="Andreopoulos W."/>
            <person name="Lipzen A."/>
            <person name="Yan J."/>
            <person name="Wang M."/>
            <person name="Ng V."/>
            <person name="Grigoriev I.V."/>
            <person name="Spatafora J.W."/>
            <person name="Magnuson J.K."/>
            <person name="Baker S.E."/>
            <person name="Pomraning K.R."/>
        </authorList>
    </citation>
    <scope>NUCLEOTIDE SEQUENCE [LARGE SCALE GENOMIC DNA]</scope>
    <source>
        <strain evidence="2">CBS 7786</strain>
    </source>
</reference>